<organism evidence="1 2">
    <name type="scientific">Bacillus phage Evoli</name>
    <dbReference type="NCBI Taxonomy" id="1486658"/>
    <lineage>
        <taxon>Viruses</taxon>
        <taxon>Duplodnaviria</taxon>
        <taxon>Heunggongvirae</taxon>
        <taxon>Uroviricota</taxon>
        <taxon>Caudoviricetes</taxon>
        <taxon>Herelleviridae</taxon>
        <taxon>Bastillevirinae</taxon>
        <taxon>Bastillevirus</taxon>
        <taxon>Bastillevirus evoli</taxon>
    </lineage>
</organism>
<evidence type="ECO:0000313" key="1">
    <source>
        <dbReference type="EMBL" id="AHZ10014.1"/>
    </source>
</evidence>
<protein>
    <submittedName>
        <fullName evidence="1">Uncharacterized protein</fullName>
    </submittedName>
</protein>
<dbReference type="KEGG" id="vg:19525631"/>
<evidence type="ECO:0000313" key="2">
    <source>
        <dbReference type="Proteomes" id="UP000026901"/>
    </source>
</evidence>
<sequence>MSNTKSIENVIVTLEDNLSTVVSTKILIESRMALANERKDYYRLEKETELENAINREVKALYSHLLTLDLQTKQLQSVIKQLKGAVL</sequence>
<name>A0A024B057_9CAUD</name>
<dbReference type="Proteomes" id="UP000026901">
    <property type="component" value="Segment"/>
</dbReference>
<dbReference type="RefSeq" id="YP_009035811.1">
    <property type="nucleotide sequence ID" value="NC_024207.1"/>
</dbReference>
<dbReference type="EMBL" id="KJ489398">
    <property type="protein sequence ID" value="AHZ10014.1"/>
    <property type="molecule type" value="Genomic_DNA"/>
</dbReference>
<reference evidence="2" key="1">
    <citation type="submission" date="2014-09" db="EMBL/GenBank/DDBJ databases">
        <authorList>
            <person name="Sauder A.B."/>
            <person name="McKenzie Q.R."/>
            <person name="Temple L.M."/>
            <person name="Alexis B.K."/>
            <person name="Al-Atrache Z."/>
            <person name="Lewis L.O."/>
            <person name="Loesser-Casey K.E."/>
            <person name="Mitchell K.J."/>
        </authorList>
    </citation>
    <scope>NUCLEOTIDE SEQUENCE [LARGE SCALE GENOMIC DNA]</scope>
</reference>
<dbReference type="GeneID" id="19525631"/>
<keyword evidence="2" id="KW-1185">Reference proteome</keyword>
<accession>A0A024B057</accession>
<proteinExistence type="predicted"/>